<protein>
    <recommendedName>
        <fullName evidence="5">Lipoprotein</fullName>
    </recommendedName>
</protein>
<gene>
    <name evidence="3" type="ORF">GCM10011374_03050</name>
</gene>
<proteinExistence type="predicted"/>
<accession>A0A917GGJ1</accession>
<keyword evidence="4" id="KW-1185">Reference proteome</keyword>
<reference evidence="3" key="2">
    <citation type="submission" date="2020-09" db="EMBL/GenBank/DDBJ databases">
        <authorList>
            <person name="Sun Q."/>
            <person name="Zhou Y."/>
        </authorList>
    </citation>
    <scope>NUCLEOTIDE SEQUENCE</scope>
    <source>
        <strain evidence="3">CGMCC 1.12187</strain>
    </source>
</reference>
<dbReference type="PROSITE" id="PS51257">
    <property type="entry name" value="PROKAR_LIPOPROTEIN"/>
    <property type="match status" value="1"/>
</dbReference>
<dbReference type="EMBL" id="BMEQ01000001">
    <property type="protein sequence ID" value="GGG44075.1"/>
    <property type="molecule type" value="Genomic_DNA"/>
</dbReference>
<evidence type="ECO:0008006" key="5">
    <source>
        <dbReference type="Google" id="ProtNLM"/>
    </source>
</evidence>
<sequence length="153" mass="15320">MKRTLAAAAIAGLAALTGCSASPAVEDDPSAAPSESATIPVPALPPESPEATAAGGGVKEACETFNALWAQYAAVPGDDPEAYEEIYLKSEDAKDTAPEEVSGLFAALSLIAIDHAGAAETGGEPEQASKDAVRDAVFANSGVCTAEDVTLTL</sequence>
<dbReference type="Proteomes" id="UP000638848">
    <property type="component" value="Unassembled WGS sequence"/>
</dbReference>
<reference evidence="3" key="1">
    <citation type="journal article" date="2014" name="Int. J. Syst. Evol. Microbiol.">
        <title>Complete genome sequence of Corynebacterium casei LMG S-19264T (=DSM 44701T), isolated from a smear-ripened cheese.</title>
        <authorList>
            <consortium name="US DOE Joint Genome Institute (JGI-PGF)"/>
            <person name="Walter F."/>
            <person name="Albersmeier A."/>
            <person name="Kalinowski J."/>
            <person name="Ruckert C."/>
        </authorList>
    </citation>
    <scope>NUCLEOTIDE SEQUENCE</scope>
    <source>
        <strain evidence="3">CGMCC 1.12187</strain>
    </source>
</reference>
<feature type="signal peptide" evidence="2">
    <location>
        <begin position="1"/>
        <end position="24"/>
    </location>
</feature>
<name>A0A917GGJ1_9MICC</name>
<feature type="chain" id="PRO_5037056376" description="Lipoprotein" evidence="2">
    <location>
        <begin position="25"/>
        <end position="153"/>
    </location>
</feature>
<comment type="caution">
    <text evidence="3">The sequence shown here is derived from an EMBL/GenBank/DDBJ whole genome shotgun (WGS) entry which is preliminary data.</text>
</comment>
<dbReference type="RefSeq" id="WP_188534053.1">
    <property type="nucleotide sequence ID" value="NZ_BMEQ01000001.1"/>
</dbReference>
<evidence type="ECO:0000256" key="1">
    <source>
        <dbReference type="SAM" id="MobiDB-lite"/>
    </source>
</evidence>
<evidence type="ECO:0000313" key="3">
    <source>
        <dbReference type="EMBL" id="GGG44075.1"/>
    </source>
</evidence>
<evidence type="ECO:0000313" key="4">
    <source>
        <dbReference type="Proteomes" id="UP000638848"/>
    </source>
</evidence>
<evidence type="ECO:0000256" key="2">
    <source>
        <dbReference type="SAM" id="SignalP"/>
    </source>
</evidence>
<feature type="region of interest" description="Disordered" evidence="1">
    <location>
        <begin position="20"/>
        <end position="57"/>
    </location>
</feature>
<organism evidence="3 4">
    <name type="scientific">Kocuria dechangensis</name>
    <dbReference type="NCBI Taxonomy" id="1176249"/>
    <lineage>
        <taxon>Bacteria</taxon>
        <taxon>Bacillati</taxon>
        <taxon>Actinomycetota</taxon>
        <taxon>Actinomycetes</taxon>
        <taxon>Micrococcales</taxon>
        <taxon>Micrococcaceae</taxon>
        <taxon>Kocuria</taxon>
    </lineage>
</organism>
<keyword evidence="2" id="KW-0732">Signal</keyword>
<dbReference type="AlphaFoldDB" id="A0A917GGJ1"/>